<proteinExistence type="inferred from homology"/>
<feature type="transmembrane region" description="Helical" evidence="8">
    <location>
        <begin position="214"/>
        <end position="234"/>
    </location>
</feature>
<keyword evidence="11" id="KW-1185">Reference proteome</keyword>
<evidence type="ECO:0000256" key="4">
    <source>
        <dbReference type="ARBA" id="ARBA00022475"/>
    </source>
</evidence>
<keyword evidence="7 8" id="KW-0472">Membrane</keyword>
<feature type="transmembrane region" description="Helical" evidence="8">
    <location>
        <begin position="9"/>
        <end position="27"/>
    </location>
</feature>
<evidence type="ECO:0000256" key="6">
    <source>
        <dbReference type="ARBA" id="ARBA00022989"/>
    </source>
</evidence>
<dbReference type="InterPro" id="IPR000620">
    <property type="entry name" value="EamA_dom"/>
</dbReference>
<dbReference type="SUPFAM" id="SSF103481">
    <property type="entry name" value="Multidrug resistance efflux transporter EmrE"/>
    <property type="match status" value="2"/>
</dbReference>
<keyword evidence="3" id="KW-0813">Transport</keyword>
<sequence>MGQNDIKNGALYAGFSYLLWGILPIYWKLIHHVNSDEILANRILWSFIFMIFILVFSRKWAPLLQTLIGLKANKKQAAALVIASVLISCNWFVYIWAVNADRMIEASLGYYINPLVSVLLGMLVFKERLGIMQYISFILALAGVLILSISYGQVPWASLLLAFSFGFYGLAKKLITVEPAIGLTLETLVVAPFALIYLIILYSNQSLALFHSSAGTDLLLLGAGIATAIPLLLFAKGAQKIPLSMLGFLQYIAPTITLILGVFVYGEAFSSVHLLAFLFIWSALTVYSLSKTKIYVHWQEKRKERKKIAL</sequence>
<keyword evidence="5 8" id="KW-0812">Transmembrane</keyword>
<reference evidence="10 11" key="1">
    <citation type="journal article" date="2014" name="Arch. Microbiol.">
        <title>Bacillus mesophilum sp. nov., strain IITR-54T, a novel 4-chlorobiphenyl dechlorinating bacterium.</title>
        <authorList>
            <person name="Manickam N."/>
            <person name="Singh N.K."/>
            <person name="Bajaj A."/>
            <person name="Kumar R.M."/>
            <person name="Kaur G."/>
            <person name="Kaur N."/>
            <person name="Bala M."/>
            <person name="Kumar A."/>
            <person name="Mayilraj S."/>
        </authorList>
    </citation>
    <scope>NUCLEOTIDE SEQUENCE [LARGE SCALE GENOMIC DNA]</scope>
    <source>
        <strain evidence="10 11">IITR-54</strain>
    </source>
</reference>
<dbReference type="InterPro" id="IPR037185">
    <property type="entry name" value="EmrE-like"/>
</dbReference>
<evidence type="ECO:0000256" key="7">
    <source>
        <dbReference type="ARBA" id="ARBA00023136"/>
    </source>
</evidence>
<evidence type="ECO:0000256" key="2">
    <source>
        <dbReference type="ARBA" id="ARBA00007362"/>
    </source>
</evidence>
<dbReference type="PANTHER" id="PTHR22911">
    <property type="entry name" value="ACYL-MALONYL CONDENSING ENZYME-RELATED"/>
    <property type="match status" value="1"/>
</dbReference>
<evidence type="ECO:0000256" key="3">
    <source>
        <dbReference type="ARBA" id="ARBA00022448"/>
    </source>
</evidence>
<dbReference type="RefSeq" id="WP_151573548.1">
    <property type="nucleotide sequence ID" value="NZ_WBOT01000002.1"/>
</dbReference>
<feature type="transmembrane region" description="Helical" evidence="8">
    <location>
        <begin position="183"/>
        <end position="202"/>
    </location>
</feature>
<comment type="similarity">
    <text evidence="2">Belongs to the EamA transporter family.</text>
</comment>
<dbReference type="Pfam" id="PF00892">
    <property type="entry name" value="EamA"/>
    <property type="match status" value="2"/>
</dbReference>
<keyword evidence="6 8" id="KW-1133">Transmembrane helix</keyword>
<evidence type="ECO:0000259" key="9">
    <source>
        <dbReference type="Pfam" id="PF00892"/>
    </source>
</evidence>
<keyword evidence="4" id="KW-1003">Cell membrane</keyword>
<feature type="transmembrane region" description="Helical" evidence="8">
    <location>
        <begin position="77"/>
        <end position="96"/>
    </location>
</feature>
<comment type="caution">
    <text evidence="10">The sequence shown here is derived from an EMBL/GenBank/DDBJ whole genome shotgun (WGS) entry which is preliminary data.</text>
</comment>
<dbReference type="GO" id="GO:0005886">
    <property type="term" value="C:plasma membrane"/>
    <property type="evidence" value="ECO:0007669"/>
    <property type="project" value="UniProtKB-SubCell"/>
</dbReference>
<feature type="domain" description="EamA" evidence="9">
    <location>
        <begin position="158"/>
        <end position="286"/>
    </location>
</feature>
<evidence type="ECO:0000256" key="5">
    <source>
        <dbReference type="ARBA" id="ARBA00022692"/>
    </source>
</evidence>
<feature type="transmembrane region" description="Helical" evidence="8">
    <location>
        <begin position="39"/>
        <end position="56"/>
    </location>
</feature>
<organism evidence="10 11">
    <name type="scientific">Bacillus mesophilum</name>
    <dbReference type="NCBI Taxonomy" id="1071718"/>
    <lineage>
        <taxon>Bacteria</taxon>
        <taxon>Bacillati</taxon>
        <taxon>Bacillota</taxon>
        <taxon>Bacilli</taxon>
        <taxon>Bacillales</taxon>
        <taxon>Bacillaceae</taxon>
        <taxon>Bacillus</taxon>
    </lineage>
</organism>
<dbReference type="AlphaFoldDB" id="A0A7V7UZP8"/>
<evidence type="ECO:0000256" key="8">
    <source>
        <dbReference type="SAM" id="Phobius"/>
    </source>
</evidence>
<comment type="subcellular location">
    <subcellularLocation>
        <location evidence="1">Cell membrane</location>
        <topology evidence="1">Multi-pass membrane protein</topology>
    </subcellularLocation>
</comment>
<evidence type="ECO:0000313" key="10">
    <source>
        <dbReference type="EMBL" id="KAB2334232.1"/>
    </source>
</evidence>
<dbReference type="Proteomes" id="UP000441354">
    <property type="component" value="Unassembled WGS sequence"/>
</dbReference>
<feature type="transmembrane region" description="Helical" evidence="8">
    <location>
        <begin position="272"/>
        <end position="289"/>
    </location>
</feature>
<accession>A0A7V7UZP8</accession>
<feature type="transmembrane region" description="Helical" evidence="8">
    <location>
        <begin position="155"/>
        <end position="171"/>
    </location>
</feature>
<dbReference type="NCBIfam" id="TIGR00688">
    <property type="entry name" value="rarD"/>
    <property type="match status" value="1"/>
</dbReference>
<dbReference type="PANTHER" id="PTHR22911:SF137">
    <property type="entry name" value="SOLUTE CARRIER FAMILY 35 MEMBER G2-RELATED"/>
    <property type="match status" value="1"/>
</dbReference>
<feature type="transmembrane region" description="Helical" evidence="8">
    <location>
        <begin position="108"/>
        <end position="125"/>
    </location>
</feature>
<protein>
    <submittedName>
        <fullName evidence="10">EamA family transporter RarD</fullName>
    </submittedName>
</protein>
<name>A0A7V7UZP8_9BACI</name>
<feature type="domain" description="EamA" evidence="9">
    <location>
        <begin position="9"/>
        <end position="148"/>
    </location>
</feature>
<dbReference type="EMBL" id="WBOT01000002">
    <property type="protein sequence ID" value="KAB2334232.1"/>
    <property type="molecule type" value="Genomic_DNA"/>
</dbReference>
<evidence type="ECO:0000256" key="1">
    <source>
        <dbReference type="ARBA" id="ARBA00004651"/>
    </source>
</evidence>
<evidence type="ECO:0000313" key="11">
    <source>
        <dbReference type="Proteomes" id="UP000441354"/>
    </source>
</evidence>
<dbReference type="OrthoDB" id="369870at2"/>
<gene>
    <name evidence="10" type="primary">rarD</name>
    <name evidence="10" type="ORF">F7732_09175</name>
</gene>
<dbReference type="InterPro" id="IPR004626">
    <property type="entry name" value="RarD"/>
</dbReference>
<feature type="transmembrane region" description="Helical" evidence="8">
    <location>
        <begin position="246"/>
        <end position="266"/>
    </location>
</feature>